<evidence type="ECO:0000259" key="9">
    <source>
        <dbReference type="PROSITE" id="PS50850"/>
    </source>
</evidence>
<feature type="transmembrane region" description="Helical" evidence="8">
    <location>
        <begin position="402"/>
        <end position="421"/>
    </location>
</feature>
<keyword evidence="5 8" id="KW-0812">Transmembrane</keyword>
<protein>
    <submittedName>
        <fullName evidence="10">MFS transporter</fullName>
    </submittedName>
</protein>
<feature type="transmembrane region" description="Helical" evidence="8">
    <location>
        <begin position="83"/>
        <end position="103"/>
    </location>
</feature>
<feature type="domain" description="Major facilitator superfamily (MFS) profile" evidence="9">
    <location>
        <begin position="45"/>
        <end position="433"/>
    </location>
</feature>
<evidence type="ECO:0000256" key="3">
    <source>
        <dbReference type="ARBA" id="ARBA00022448"/>
    </source>
</evidence>
<dbReference type="SUPFAM" id="SSF103473">
    <property type="entry name" value="MFS general substrate transporter"/>
    <property type="match status" value="1"/>
</dbReference>
<evidence type="ECO:0000256" key="6">
    <source>
        <dbReference type="ARBA" id="ARBA00022989"/>
    </source>
</evidence>
<dbReference type="EMBL" id="RHHM01000019">
    <property type="protein sequence ID" value="RQM36613.1"/>
    <property type="molecule type" value="Genomic_DNA"/>
</dbReference>
<evidence type="ECO:0000256" key="4">
    <source>
        <dbReference type="ARBA" id="ARBA00022475"/>
    </source>
</evidence>
<comment type="similarity">
    <text evidence="2">Belongs to the major facilitator superfamily.</text>
</comment>
<keyword evidence="7 8" id="KW-0472">Membrane</keyword>
<feature type="transmembrane region" description="Helical" evidence="8">
    <location>
        <begin position="376"/>
        <end position="396"/>
    </location>
</feature>
<evidence type="ECO:0000313" key="10">
    <source>
        <dbReference type="EMBL" id="RQM36613.1"/>
    </source>
</evidence>
<dbReference type="InterPro" id="IPR020846">
    <property type="entry name" value="MFS_dom"/>
</dbReference>
<feature type="transmembrane region" description="Helical" evidence="8">
    <location>
        <begin position="338"/>
        <end position="364"/>
    </location>
</feature>
<reference evidence="10 11" key="1">
    <citation type="submission" date="2018-10" db="EMBL/GenBank/DDBJ databases">
        <title>Draft genome sequence for the type isolate of Erwinia psidii, agent causal of bacterial blight in guava (Psidium guajava) and wilt and die-back of Eucalyptus spp.</title>
        <authorList>
            <person name="Hermenegildo P.S."/>
            <person name="Santos S.A."/>
            <person name="Guimaraes L.M.S."/>
            <person name="Vidigal P.M.P."/>
            <person name="Pereira I.C."/>
            <person name="Badel J.L."/>
            <person name="Alfenas-Zerbini P."/>
            <person name="Ferreira M.A.S.V."/>
            <person name="Alfenas A.C."/>
        </authorList>
    </citation>
    <scope>NUCLEOTIDE SEQUENCE [LARGE SCALE GENOMIC DNA]</scope>
    <source>
        <strain evidence="10 11">IBSBF 435</strain>
    </source>
</reference>
<keyword evidence="3" id="KW-0813">Transport</keyword>
<accession>A0A3N6S9F8</accession>
<feature type="transmembrane region" description="Helical" evidence="8">
    <location>
        <begin position="51"/>
        <end position="71"/>
    </location>
</feature>
<dbReference type="GO" id="GO:0005886">
    <property type="term" value="C:plasma membrane"/>
    <property type="evidence" value="ECO:0007669"/>
    <property type="project" value="UniProtKB-SubCell"/>
</dbReference>
<feature type="transmembrane region" description="Helical" evidence="8">
    <location>
        <begin position="254"/>
        <end position="273"/>
    </location>
</feature>
<dbReference type="PANTHER" id="PTHR43271:SF1">
    <property type="entry name" value="INNER MEMBRANE TRANSPORT PROTEIN YNFM"/>
    <property type="match status" value="1"/>
</dbReference>
<keyword evidence="11" id="KW-1185">Reference proteome</keyword>
<organism evidence="10 11">
    <name type="scientific">Erwinia psidii</name>
    <dbReference type="NCBI Taxonomy" id="69224"/>
    <lineage>
        <taxon>Bacteria</taxon>
        <taxon>Pseudomonadati</taxon>
        <taxon>Pseudomonadota</taxon>
        <taxon>Gammaproteobacteria</taxon>
        <taxon>Enterobacterales</taxon>
        <taxon>Erwiniaceae</taxon>
        <taxon>Erwinia</taxon>
    </lineage>
</organism>
<keyword evidence="4" id="KW-1003">Cell membrane</keyword>
<evidence type="ECO:0000256" key="8">
    <source>
        <dbReference type="SAM" id="Phobius"/>
    </source>
</evidence>
<dbReference type="InterPro" id="IPR011701">
    <property type="entry name" value="MFS"/>
</dbReference>
<dbReference type="PANTHER" id="PTHR43271">
    <property type="entry name" value="BLL2771 PROTEIN"/>
    <property type="match status" value="1"/>
</dbReference>
<dbReference type="Gene3D" id="1.20.1250.20">
    <property type="entry name" value="MFS general substrate transporter like domains"/>
    <property type="match status" value="1"/>
</dbReference>
<dbReference type="InterPro" id="IPR005829">
    <property type="entry name" value="Sugar_transporter_CS"/>
</dbReference>
<feature type="transmembrane region" description="Helical" evidence="8">
    <location>
        <begin position="115"/>
        <end position="134"/>
    </location>
</feature>
<proteinExistence type="inferred from homology"/>
<feature type="transmembrane region" description="Helical" evidence="8">
    <location>
        <begin position="168"/>
        <end position="187"/>
    </location>
</feature>
<dbReference type="AlphaFoldDB" id="A0A3N6S9F8"/>
<name>A0A3N6S9F8_9GAMM</name>
<feature type="transmembrane region" description="Helical" evidence="8">
    <location>
        <begin position="279"/>
        <end position="301"/>
    </location>
</feature>
<feature type="transmembrane region" description="Helical" evidence="8">
    <location>
        <begin position="199"/>
        <end position="223"/>
    </location>
</feature>
<dbReference type="CDD" id="cd17324">
    <property type="entry name" value="MFS_NepI_like"/>
    <property type="match status" value="1"/>
</dbReference>
<evidence type="ECO:0000256" key="7">
    <source>
        <dbReference type="ARBA" id="ARBA00023136"/>
    </source>
</evidence>
<comment type="caution">
    <text evidence="10">The sequence shown here is derived from an EMBL/GenBank/DDBJ whole genome shotgun (WGS) entry which is preliminary data.</text>
</comment>
<dbReference type="Proteomes" id="UP000279457">
    <property type="component" value="Unassembled WGS sequence"/>
</dbReference>
<comment type="subcellular location">
    <subcellularLocation>
        <location evidence="1">Cell membrane</location>
        <topology evidence="1">Multi-pass membrane protein</topology>
    </subcellularLocation>
</comment>
<evidence type="ECO:0000256" key="2">
    <source>
        <dbReference type="ARBA" id="ARBA00008335"/>
    </source>
</evidence>
<feature type="transmembrane region" description="Helical" evidence="8">
    <location>
        <begin position="313"/>
        <end position="332"/>
    </location>
</feature>
<feature type="transmembrane region" description="Helical" evidence="8">
    <location>
        <begin position="140"/>
        <end position="161"/>
    </location>
</feature>
<dbReference type="InterPro" id="IPR036259">
    <property type="entry name" value="MFS_trans_sf"/>
</dbReference>
<evidence type="ECO:0000313" key="11">
    <source>
        <dbReference type="Proteomes" id="UP000279457"/>
    </source>
</evidence>
<dbReference type="RefSeq" id="WP_124234659.1">
    <property type="nucleotide sequence ID" value="NZ_RHHM01000019.1"/>
</dbReference>
<evidence type="ECO:0000256" key="5">
    <source>
        <dbReference type="ARBA" id="ARBA00022692"/>
    </source>
</evidence>
<evidence type="ECO:0000256" key="1">
    <source>
        <dbReference type="ARBA" id="ARBA00004651"/>
    </source>
</evidence>
<dbReference type="OrthoDB" id="63984at2"/>
<dbReference type="GO" id="GO:0022857">
    <property type="term" value="F:transmembrane transporter activity"/>
    <property type="evidence" value="ECO:0007669"/>
    <property type="project" value="InterPro"/>
</dbReference>
<dbReference type="PROSITE" id="PS50850">
    <property type="entry name" value="MFS"/>
    <property type="match status" value="1"/>
</dbReference>
<gene>
    <name evidence="10" type="ORF">EB241_19510</name>
</gene>
<sequence length="434" mass="46544">MAPVVNKSVVAHPANLAEEDDSVVSPAEIDKPSLNKSYITRGTRSFTHATLALFCAGLSTFAVLYCVQPILPVFSQSFHLTPAQSSLSLSVTTVMMALGLLITGPLSDAIGRKSVMSVSLLLAAFFTLICAVMSSWQGVLAMRALTGLALSGVAAVAMTWLSEELHPVFLSFSMGLYISGNSIGGLVGRLSSGILADHFSWNVSLMVVGLFALTAAGLFFRLLPPSQHFRPSSLHPRKLLINFMFQWRDMGLPMLFLIGFILMGSFVTLFNYVSYRFLAAPFSLSQTVVGLLSVVYLTGTYSSPRAGVMTARYGRGVVLMGALCLMLTGLIATQFTTLFLVLPGLMLFAAGFFAAHSVASSWVGHRARRARGQASSLYLFFYYLGSSVAGTLGGVFWNGFGWPGVSAFIAVMLAGGLLLANQLRKIPVLVKKVR</sequence>
<dbReference type="PROSITE" id="PS00216">
    <property type="entry name" value="SUGAR_TRANSPORT_1"/>
    <property type="match status" value="1"/>
</dbReference>
<dbReference type="Pfam" id="PF07690">
    <property type="entry name" value="MFS_1"/>
    <property type="match status" value="1"/>
</dbReference>
<keyword evidence="6 8" id="KW-1133">Transmembrane helix</keyword>